<dbReference type="PROSITE" id="PS01125">
    <property type="entry name" value="ROK"/>
    <property type="match status" value="1"/>
</dbReference>
<evidence type="ECO:0000313" key="3">
    <source>
        <dbReference type="EMBL" id="MFC7277577.1"/>
    </source>
</evidence>
<comment type="caution">
    <text evidence="3">The sequence shown here is derived from an EMBL/GenBank/DDBJ whole genome shotgun (WGS) entry which is preliminary data.</text>
</comment>
<dbReference type="SUPFAM" id="SSF53067">
    <property type="entry name" value="Actin-like ATPase domain"/>
    <property type="match status" value="1"/>
</dbReference>
<organism evidence="3 4">
    <name type="scientific">Paractinoplanes rhizophilus</name>
    <dbReference type="NCBI Taxonomy" id="1416877"/>
    <lineage>
        <taxon>Bacteria</taxon>
        <taxon>Bacillati</taxon>
        <taxon>Actinomycetota</taxon>
        <taxon>Actinomycetes</taxon>
        <taxon>Micromonosporales</taxon>
        <taxon>Micromonosporaceae</taxon>
        <taxon>Paractinoplanes</taxon>
    </lineage>
</organism>
<evidence type="ECO:0000256" key="1">
    <source>
        <dbReference type="ARBA" id="ARBA00006479"/>
    </source>
</evidence>
<dbReference type="EMBL" id="JBHTBJ010000023">
    <property type="protein sequence ID" value="MFC7277577.1"/>
    <property type="molecule type" value="Genomic_DNA"/>
</dbReference>
<dbReference type="InterPro" id="IPR049874">
    <property type="entry name" value="ROK_cs"/>
</dbReference>
<dbReference type="InterPro" id="IPR043129">
    <property type="entry name" value="ATPase_NBD"/>
</dbReference>
<dbReference type="Gene3D" id="1.10.10.10">
    <property type="entry name" value="Winged helix-like DNA-binding domain superfamily/Winged helix DNA-binding domain"/>
    <property type="match status" value="1"/>
</dbReference>
<dbReference type="Proteomes" id="UP001596548">
    <property type="component" value="Unassembled WGS sequence"/>
</dbReference>
<accession>A0ABW2HZM8</accession>
<dbReference type="Gene3D" id="3.30.420.40">
    <property type="match status" value="2"/>
</dbReference>
<feature type="domain" description="HTH marR-type" evidence="2">
    <location>
        <begin position="9"/>
        <end position="54"/>
    </location>
</feature>
<evidence type="ECO:0000313" key="4">
    <source>
        <dbReference type="Proteomes" id="UP001596548"/>
    </source>
</evidence>
<reference evidence="4" key="1">
    <citation type="journal article" date="2019" name="Int. J. Syst. Evol. Microbiol.">
        <title>The Global Catalogue of Microorganisms (GCM) 10K type strain sequencing project: providing services to taxonomists for standard genome sequencing and annotation.</title>
        <authorList>
            <consortium name="The Broad Institute Genomics Platform"/>
            <consortium name="The Broad Institute Genome Sequencing Center for Infectious Disease"/>
            <person name="Wu L."/>
            <person name="Ma J."/>
        </authorList>
    </citation>
    <scope>NUCLEOTIDE SEQUENCE [LARGE SCALE GENOMIC DNA]</scope>
    <source>
        <strain evidence="4">XZYJT-10</strain>
    </source>
</reference>
<dbReference type="InterPro" id="IPR036390">
    <property type="entry name" value="WH_DNA-bd_sf"/>
</dbReference>
<dbReference type="InterPro" id="IPR011991">
    <property type="entry name" value="ArsR-like_HTH"/>
</dbReference>
<keyword evidence="4" id="KW-1185">Reference proteome</keyword>
<dbReference type="PANTHER" id="PTHR18964:SF173">
    <property type="entry name" value="GLUCOKINASE"/>
    <property type="match status" value="1"/>
</dbReference>
<dbReference type="RefSeq" id="WP_378973341.1">
    <property type="nucleotide sequence ID" value="NZ_JBHTBJ010000023.1"/>
</dbReference>
<dbReference type="Pfam" id="PF00480">
    <property type="entry name" value="ROK"/>
    <property type="match status" value="1"/>
</dbReference>
<comment type="similarity">
    <text evidence="1">Belongs to the ROK (NagC/XylR) family.</text>
</comment>
<name>A0ABW2HZM8_9ACTN</name>
<sequence>MAVFLADAPHLRVLRLLRDEGPVSRAELGDRLELTRPRLLAEVERLVAAGLIAEAGMAASRGGRRSTLVEISPRLRFAAVDLGASSIDIEVTNGRLEPVAAYGEPADIRSGPKAILQRVSELLAKARTDAAYERLDGIGIGVPGPVSFRDGVPVSPPIMPGWDRYPVREVLAREHGCPAVVDNDVNIMAIGERHGGVAHSVDDFLFVKIGTGIGCGIHLAGSVYRGVDGCAGDIGHIQVDAGGPVCSCGNAGCLEALFSGAALARDALAAARAGESPALAERLAASAGGELTAKDVADGAAEGDVTCIRLIREGGRRVGGVLATLVSFANPSMIVIGGGLAQLGHVLLAEIRSVVYRRSLPLATGNLPVVLSELEGRAGVTGAAVLASDMAFEQAS</sequence>
<dbReference type="SUPFAM" id="SSF46785">
    <property type="entry name" value="Winged helix' DNA-binding domain"/>
    <property type="match status" value="1"/>
</dbReference>
<dbReference type="InterPro" id="IPR000600">
    <property type="entry name" value="ROK"/>
</dbReference>
<dbReference type="Pfam" id="PF12802">
    <property type="entry name" value="MarR_2"/>
    <property type="match status" value="1"/>
</dbReference>
<dbReference type="InterPro" id="IPR000835">
    <property type="entry name" value="HTH_MarR-typ"/>
</dbReference>
<gene>
    <name evidence="3" type="ORF">ACFQS1_26590</name>
</gene>
<dbReference type="InterPro" id="IPR036388">
    <property type="entry name" value="WH-like_DNA-bd_sf"/>
</dbReference>
<proteinExistence type="inferred from homology"/>
<protein>
    <submittedName>
        <fullName evidence="3">ROK family protein</fullName>
    </submittedName>
</protein>
<dbReference type="PANTHER" id="PTHR18964">
    <property type="entry name" value="ROK (REPRESSOR, ORF, KINASE) FAMILY"/>
    <property type="match status" value="1"/>
</dbReference>
<dbReference type="CDD" id="cd00090">
    <property type="entry name" value="HTH_ARSR"/>
    <property type="match status" value="1"/>
</dbReference>
<evidence type="ECO:0000259" key="2">
    <source>
        <dbReference type="Pfam" id="PF12802"/>
    </source>
</evidence>